<feature type="compositionally biased region" description="Low complexity" evidence="1">
    <location>
        <begin position="390"/>
        <end position="445"/>
    </location>
</feature>
<gene>
    <name evidence="2" type="ORF">M0813_15500</name>
</gene>
<evidence type="ECO:0000313" key="2">
    <source>
        <dbReference type="EMBL" id="KAJ6250688.1"/>
    </source>
</evidence>
<feature type="compositionally biased region" description="Basic residues" evidence="1">
    <location>
        <begin position="466"/>
        <end position="512"/>
    </location>
</feature>
<feature type="compositionally biased region" description="Basic residues" evidence="1">
    <location>
        <begin position="359"/>
        <end position="387"/>
    </location>
</feature>
<protein>
    <submittedName>
        <fullName evidence="2">Zinc finger ccch domain-containing protein</fullName>
    </submittedName>
</protein>
<feature type="region of interest" description="Disordered" evidence="1">
    <location>
        <begin position="228"/>
        <end position="452"/>
    </location>
</feature>
<dbReference type="Proteomes" id="UP001150062">
    <property type="component" value="Unassembled WGS sequence"/>
</dbReference>
<feature type="compositionally biased region" description="Polar residues" evidence="1">
    <location>
        <begin position="295"/>
        <end position="310"/>
    </location>
</feature>
<feature type="compositionally biased region" description="Basic and acidic residues" evidence="1">
    <location>
        <begin position="244"/>
        <end position="278"/>
    </location>
</feature>
<evidence type="ECO:0000313" key="3">
    <source>
        <dbReference type="Proteomes" id="UP001150062"/>
    </source>
</evidence>
<feature type="compositionally biased region" description="Basic and acidic residues" evidence="1">
    <location>
        <begin position="311"/>
        <end position="358"/>
    </location>
</feature>
<comment type="caution">
    <text evidence="2">The sequence shown here is derived from an EMBL/GenBank/DDBJ whole genome shotgun (WGS) entry which is preliminary data.</text>
</comment>
<sequence>MNDEIYVLELYSNEGKEWLTKSAKRSDIVSMCRLLGVGYDTRRPSTSLKDYVFLKPLLDGIKLSSNEFLTSQLDLWKVNYRATDTKKQKIEQLCRRYFQWVHSLLGATKEDLKKELEKLNLKKVGRKEVLFARLITIGLPFKRATKDIKPLSQELSLSLELEKERKKIEQDRINRKNKEKSSYSQPLISKKGFENNYFEHNEMNFRHKFKENKIDKVKEKTKKIKKIQDFDEGKRKGKGKGKKKEKEKEKEKGKEKGKEKEKEKGKGKGKEKEKEKEKRKGKGKGKGKYKKLIPQESNTRYYKSQPQINEYNKKILKEKSIKKDYQTKKKSKEKDKFKISEKEKVKWKEEFKEKERERERRRKKLKQFQKKERKRKRKRKNSLKKKKYEISMSSNSNSDSDSTLINDILNGSDSSLSSSNMSSSDSDISSSTSSMANSSTSISSDLENFSSNSLSFDQNYKFERKLKKKFERKRKRKKKRKRKIKSKSKRKRTKKNSLKNNKKTNQFKKRKPNQPTLVKGFSQKKNNRQLNFWKNSSGIPFKLGKDGKSKPLLINIIPSIFQKQPAVITPKRSGNLINKNNPMKNKELMKNNEKKNDQQIFPTFFSLSQPQFFTKKNINNWLNYIGNTSTNFSLKFETFHNHYQFLKTLSSKTIQDYLNKFQISHQKHSTNEKLLLLVPFVSQICQIELLTEKQKMKFEKLLK</sequence>
<evidence type="ECO:0000256" key="1">
    <source>
        <dbReference type="SAM" id="MobiDB-lite"/>
    </source>
</evidence>
<feature type="region of interest" description="Disordered" evidence="1">
    <location>
        <begin position="466"/>
        <end position="518"/>
    </location>
</feature>
<proteinExistence type="predicted"/>
<dbReference type="EMBL" id="JAOAOG010000073">
    <property type="protein sequence ID" value="KAJ6250688.1"/>
    <property type="molecule type" value="Genomic_DNA"/>
</dbReference>
<accession>A0ABQ8Z1C2</accession>
<reference evidence="2" key="1">
    <citation type="submission" date="2022-08" db="EMBL/GenBank/DDBJ databases">
        <title>Novel sulfate-reducing endosymbionts in the free-living metamonad Anaeramoeba.</title>
        <authorList>
            <person name="Jerlstrom-Hultqvist J."/>
            <person name="Cepicka I."/>
            <person name="Gallot-Lavallee L."/>
            <person name="Salas-Leiva D."/>
            <person name="Curtis B.A."/>
            <person name="Zahonova K."/>
            <person name="Pipaliya S."/>
            <person name="Dacks J."/>
            <person name="Roger A.J."/>
        </authorList>
    </citation>
    <scope>NUCLEOTIDE SEQUENCE</scope>
    <source>
        <strain evidence="2">Schooner1</strain>
    </source>
</reference>
<feature type="compositionally biased region" description="Basic residues" evidence="1">
    <location>
        <begin position="279"/>
        <end position="291"/>
    </location>
</feature>
<name>A0ABQ8Z1C2_9EUKA</name>
<organism evidence="2 3">
    <name type="scientific">Anaeramoeba flamelloides</name>
    <dbReference type="NCBI Taxonomy" id="1746091"/>
    <lineage>
        <taxon>Eukaryota</taxon>
        <taxon>Metamonada</taxon>
        <taxon>Anaeramoebidae</taxon>
        <taxon>Anaeramoeba</taxon>
    </lineage>
</organism>
<keyword evidence="3" id="KW-1185">Reference proteome</keyword>